<feature type="transmembrane region" description="Helical" evidence="1">
    <location>
        <begin position="12"/>
        <end position="34"/>
    </location>
</feature>
<protein>
    <submittedName>
        <fullName evidence="2">Uncharacterized protein</fullName>
    </submittedName>
</protein>
<comment type="caution">
    <text evidence="2">The sequence shown here is derived from an EMBL/GenBank/DDBJ whole genome shotgun (WGS) entry which is preliminary data.</text>
</comment>
<dbReference type="RefSeq" id="WP_185675694.1">
    <property type="nucleotide sequence ID" value="NZ_JACHVB010000034.1"/>
</dbReference>
<keyword evidence="1" id="KW-0812">Transmembrane</keyword>
<proteinExistence type="predicted"/>
<feature type="transmembrane region" description="Helical" evidence="1">
    <location>
        <begin position="46"/>
        <end position="69"/>
    </location>
</feature>
<name>A0A842HGH2_9BACT</name>
<keyword evidence="1" id="KW-0472">Membrane</keyword>
<evidence type="ECO:0000256" key="1">
    <source>
        <dbReference type="SAM" id="Phobius"/>
    </source>
</evidence>
<dbReference type="AlphaFoldDB" id="A0A842HGH2"/>
<sequence>METENRKLIGVTGALVDVAIAFCVFLVFMFVIIPPHVPIYNPTWKMIFSGYCSVVMGGFTWLALCLFRVTLVDQLRRRKSESK</sequence>
<keyword evidence="3" id="KW-1185">Reference proteome</keyword>
<reference evidence="2 3" key="1">
    <citation type="submission" date="2020-07" db="EMBL/GenBank/DDBJ databases">
        <authorList>
            <person name="Feng X."/>
        </authorList>
    </citation>
    <scope>NUCLEOTIDE SEQUENCE [LARGE SCALE GENOMIC DNA]</scope>
    <source>
        <strain evidence="2 3">JCM31066</strain>
    </source>
</reference>
<dbReference type="Proteomes" id="UP000546464">
    <property type="component" value="Unassembled WGS sequence"/>
</dbReference>
<evidence type="ECO:0000313" key="2">
    <source>
        <dbReference type="EMBL" id="MBC2594726.1"/>
    </source>
</evidence>
<evidence type="ECO:0000313" key="3">
    <source>
        <dbReference type="Proteomes" id="UP000546464"/>
    </source>
</evidence>
<gene>
    <name evidence="2" type="ORF">H5P28_10685</name>
</gene>
<accession>A0A842HGH2</accession>
<keyword evidence="1" id="KW-1133">Transmembrane helix</keyword>
<dbReference type="EMBL" id="JACHVB010000034">
    <property type="protein sequence ID" value="MBC2594726.1"/>
    <property type="molecule type" value="Genomic_DNA"/>
</dbReference>
<organism evidence="2 3">
    <name type="scientific">Ruficoccus amylovorans</name>
    <dbReference type="NCBI Taxonomy" id="1804625"/>
    <lineage>
        <taxon>Bacteria</taxon>
        <taxon>Pseudomonadati</taxon>
        <taxon>Verrucomicrobiota</taxon>
        <taxon>Opitutia</taxon>
        <taxon>Puniceicoccales</taxon>
        <taxon>Cerasicoccaceae</taxon>
        <taxon>Ruficoccus</taxon>
    </lineage>
</organism>